<dbReference type="AlphaFoldDB" id="A0A0G1M343"/>
<evidence type="ECO:0000256" key="1">
    <source>
        <dbReference type="ARBA" id="ARBA00005532"/>
    </source>
</evidence>
<dbReference type="PATRIC" id="fig|1618366.3.peg.811"/>
<keyword evidence="4 5" id="KW-0648">Protein biosynthesis</keyword>
<dbReference type="FunFam" id="1.10.8.10:FF:000001">
    <property type="entry name" value="Elongation factor Ts"/>
    <property type="match status" value="1"/>
</dbReference>
<evidence type="ECO:0000256" key="5">
    <source>
        <dbReference type="HAMAP-Rule" id="MF_00050"/>
    </source>
</evidence>
<gene>
    <name evidence="5" type="primary">tsf</name>
    <name evidence="7" type="ORF">UX05_C0012G0014</name>
</gene>
<dbReference type="PANTHER" id="PTHR11741:SF0">
    <property type="entry name" value="ELONGATION FACTOR TS, MITOCHONDRIAL"/>
    <property type="match status" value="1"/>
</dbReference>
<evidence type="ECO:0000313" key="7">
    <source>
        <dbReference type="EMBL" id="KKU02517.1"/>
    </source>
</evidence>
<keyword evidence="3 5" id="KW-0251">Elongation factor</keyword>
<name>A0A0G1M343_9BACT</name>
<reference evidence="7 8" key="1">
    <citation type="journal article" date="2015" name="Nature">
        <title>rRNA introns, odd ribosomes, and small enigmatic genomes across a large radiation of phyla.</title>
        <authorList>
            <person name="Brown C.T."/>
            <person name="Hug L.A."/>
            <person name="Thomas B.C."/>
            <person name="Sharon I."/>
            <person name="Castelle C.J."/>
            <person name="Singh A."/>
            <person name="Wilkins M.J."/>
            <person name="Williams K.H."/>
            <person name="Banfield J.F."/>
        </authorList>
    </citation>
    <scope>NUCLEOTIDE SEQUENCE [LARGE SCALE GENOMIC DNA]</scope>
</reference>
<keyword evidence="5" id="KW-0963">Cytoplasm</keyword>
<evidence type="ECO:0000256" key="3">
    <source>
        <dbReference type="ARBA" id="ARBA00022768"/>
    </source>
</evidence>
<dbReference type="SUPFAM" id="SSF46934">
    <property type="entry name" value="UBA-like"/>
    <property type="match status" value="1"/>
</dbReference>
<comment type="similarity">
    <text evidence="1 5">Belongs to the EF-Ts family.</text>
</comment>
<dbReference type="EMBL" id="LCKS01000012">
    <property type="protein sequence ID" value="KKU02517.1"/>
    <property type="molecule type" value="Genomic_DNA"/>
</dbReference>
<evidence type="ECO:0000256" key="4">
    <source>
        <dbReference type="ARBA" id="ARBA00022917"/>
    </source>
</evidence>
<dbReference type="Pfam" id="PF00889">
    <property type="entry name" value="EF_TS"/>
    <property type="match status" value="1"/>
</dbReference>
<dbReference type="CDD" id="cd14275">
    <property type="entry name" value="UBA_EF-Ts"/>
    <property type="match status" value="1"/>
</dbReference>
<dbReference type="InterPro" id="IPR036402">
    <property type="entry name" value="EF-Ts_dimer_sf"/>
</dbReference>
<comment type="caution">
    <text evidence="7">The sequence shown here is derived from an EMBL/GenBank/DDBJ whole genome shotgun (WGS) entry which is preliminary data.</text>
</comment>
<feature type="domain" description="Translation elongation factor EFTs/EF1B dimerisation" evidence="6">
    <location>
        <begin position="73"/>
        <end position="145"/>
    </location>
</feature>
<dbReference type="PANTHER" id="PTHR11741">
    <property type="entry name" value="ELONGATION FACTOR TS"/>
    <property type="match status" value="1"/>
</dbReference>
<organism evidence="7 8">
    <name type="scientific">Candidatus Amesbacteria bacterium GW2011_GWC2_45_19</name>
    <dbReference type="NCBI Taxonomy" id="1618366"/>
    <lineage>
        <taxon>Bacteria</taxon>
        <taxon>Candidatus Amesiibacteriota</taxon>
    </lineage>
</organism>
<dbReference type="Gene3D" id="3.30.479.20">
    <property type="entry name" value="Elongation factor Ts, dimerisation domain"/>
    <property type="match status" value="1"/>
</dbReference>
<evidence type="ECO:0000256" key="2">
    <source>
        <dbReference type="ARBA" id="ARBA00016956"/>
    </source>
</evidence>
<dbReference type="GO" id="GO:0003746">
    <property type="term" value="F:translation elongation factor activity"/>
    <property type="evidence" value="ECO:0007669"/>
    <property type="project" value="UniProtKB-UniRule"/>
</dbReference>
<comment type="subcellular location">
    <subcellularLocation>
        <location evidence="5">Cytoplasm</location>
    </subcellularLocation>
</comment>
<dbReference type="InterPro" id="IPR014039">
    <property type="entry name" value="Transl_elong_EFTs/EF1B_dimer"/>
</dbReference>
<feature type="region of interest" description="Involved in Mg(2+) ion dislocation from EF-Tu" evidence="5">
    <location>
        <begin position="81"/>
        <end position="84"/>
    </location>
</feature>
<dbReference type="Gene3D" id="1.10.8.10">
    <property type="entry name" value="DNA helicase RuvA subunit, C-terminal domain"/>
    <property type="match status" value="1"/>
</dbReference>
<sequence>MKVKIEDIKRLREKTDAGIADCRQALEETDGKMGEAIKILRKKGIERAEKKGEREVKAGAVFSYVHHNGKVASLVVLASETDFVAKTDEFQHLGKEIAMQVAASKPGTTAELLDQEYVRDPSKKIRELVKEVIGKLGENIQVVDFSVKSI</sequence>
<evidence type="ECO:0000313" key="8">
    <source>
        <dbReference type="Proteomes" id="UP000034264"/>
    </source>
</evidence>
<dbReference type="InterPro" id="IPR009060">
    <property type="entry name" value="UBA-like_sf"/>
</dbReference>
<dbReference type="HAMAP" id="MF_00050">
    <property type="entry name" value="EF_Ts"/>
    <property type="match status" value="1"/>
</dbReference>
<comment type="function">
    <text evidence="5">Associates with the EF-Tu.GDP complex and induces the exchange of GDP to GTP. It remains bound to the aminoacyl-tRNA.EF-Tu.GTP complex up to the GTP hydrolysis stage on the ribosome.</text>
</comment>
<proteinExistence type="inferred from homology"/>
<dbReference type="NCBIfam" id="TIGR00116">
    <property type="entry name" value="tsf"/>
    <property type="match status" value="1"/>
</dbReference>
<dbReference type="SUPFAM" id="SSF54713">
    <property type="entry name" value="Elongation factor Ts (EF-Ts), dimerisation domain"/>
    <property type="match status" value="1"/>
</dbReference>
<evidence type="ECO:0000259" key="6">
    <source>
        <dbReference type="Pfam" id="PF00889"/>
    </source>
</evidence>
<protein>
    <recommendedName>
        <fullName evidence="2 5">Elongation factor Ts</fullName>
        <shortName evidence="5">EF-Ts</shortName>
    </recommendedName>
</protein>
<accession>A0A0G1M343</accession>
<dbReference type="Proteomes" id="UP000034264">
    <property type="component" value="Unassembled WGS sequence"/>
</dbReference>
<dbReference type="GO" id="GO:0005737">
    <property type="term" value="C:cytoplasm"/>
    <property type="evidence" value="ECO:0007669"/>
    <property type="project" value="UniProtKB-SubCell"/>
</dbReference>
<dbReference type="InterPro" id="IPR001816">
    <property type="entry name" value="Transl_elong_EFTs/EF1B"/>
</dbReference>